<dbReference type="EMBL" id="JAFEUZ010000025">
    <property type="protein sequence ID" value="KAG5477014.1"/>
    <property type="molecule type" value="Genomic_DNA"/>
</dbReference>
<accession>A0A836GNC9</accession>
<evidence type="ECO:0000256" key="5">
    <source>
        <dbReference type="ARBA" id="ARBA00023069"/>
    </source>
</evidence>
<keyword evidence="4" id="KW-0175">Coiled coil</keyword>
<evidence type="ECO:0000256" key="4">
    <source>
        <dbReference type="ARBA" id="ARBA00023054"/>
    </source>
</evidence>
<dbReference type="OrthoDB" id="438545at2759"/>
<comment type="caution">
    <text evidence="8">The sequence shown here is derived from an EMBL/GenBank/DDBJ whole genome shotgun (WGS) entry which is preliminary data.</text>
</comment>
<dbReference type="PANTHER" id="PTHR21547:SF0">
    <property type="entry name" value="CLUSTERIN-ASSOCIATED PROTEIN 1"/>
    <property type="match status" value="1"/>
</dbReference>
<dbReference type="Proteomes" id="UP000673552">
    <property type="component" value="Unassembled WGS sequence"/>
</dbReference>
<keyword evidence="3" id="KW-0970">Cilium biogenesis/degradation</keyword>
<dbReference type="GO" id="GO:0005929">
    <property type="term" value="C:cilium"/>
    <property type="evidence" value="ECO:0007669"/>
    <property type="project" value="UniProtKB-SubCell"/>
</dbReference>
<dbReference type="Pfam" id="PF10234">
    <property type="entry name" value="Cluap1"/>
    <property type="match status" value="1"/>
</dbReference>
<dbReference type="RefSeq" id="XP_067178184.1">
    <property type="nucleotide sequence ID" value="XM_067322819.1"/>
</dbReference>
<dbReference type="InterPro" id="IPR019366">
    <property type="entry name" value="Clusterin-associated_protein-1"/>
</dbReference>
<evidence type="ECO:0000256" key="6">
    <source>
        <dbReference type="ARBA" id="ARBA00023273"/>
    </source>
</evidence>
<organism evidence="8 9">
    <name type="scientific">Leishmania martiniquensis</name>
    <dbReference type="NCBI Taxonomy" id="1580590"/>
    <lineage>
        <taxon>Eukaryota</taxon>
        <taxon>Discoba</taxon>
        <taxon>Euglenozoa</taxon>
        <taxon>Kinetoplastea</taxon>
        <taxon>Metakinetoplastina</taxon>
        <taxon>Trypanosomatida</taxon>
        <taxon>Trypanosomatidae</taxon>
        <taxon>Leishmaniinae</taxon>
        <taxon>Leishmania</taxon>
    </lineage>
</organism>
<gene>
    <name evidence="8" type="ORF">LSCM1_05348</name>
</gene>
<comment type="similarity">
    <text evidence="2">Belongs to the CLUAP1 family.</text>
</comment>
<evidence type="ECO:0000313" key="9">
    <source>
        <dbReference type="Proteomes" id="UP000673552"/>
    </source>
</evidence>
<comment type="subcellular location">
    <subcellularLocation>
        <location evidence="1">Cell projection</location>
        <location evidence="1">Cilium</location>
    </subcellularLocation>
</comment>
<reference evidence="9" key="2">
    <citation type="journal article" date="2021" name="Sci. Data">
        <title>Chromosome-scale genome sequencing, assembly and annotation of six genomes from subfamily Leishmaniinae.</title>
        <authorList>
            <person name="Almutairi H."/>
            <person name="Urbaniak M.D."/>
            <person name="Bates M.D."/>
            <person name="Jariyapan N."/>
            <person name="Kwakye-Nuako G."/>
            <person name="Thomaz Soccol V."/>
            <person name="Al-Salem W.S."/>
            <person name="Dillon R.J."/>
            <person name="Bates P.A."/>
            <person name="Gatherer D."/>
        </authorList>
    </citation>
    <scope>NUCLEOTIDE SEQUENCE [LARGE SCALE GENOMIC DNA]</scope>
</reference>
<keyword evidence="6" id="KW-0966">Cell projection</keyword>
<evidence type="ECO:0000256" key="3">
    <source>
        <dbReference type="ARBA" id="ARBA00022794"/>
    </source>
</evidence>
<evidence type="ECO:0000256" key="7">
    <source>
        <dbReference type="SAM" id="MobiDB-lite"/>
    </source>
</evidence>
<feature type="region of interest" description="Disordered" evidence="7">
    <location>
        <begin position="298"/>
        <end position="489"/>
    </location>
</feature>
<dbReference type="KEGG" id="lmat:92515331"/>
<feature type="compositionally biased region" description="Acidic residues" evidence="7">
    <location>
        <begin position="474"/>
        <end position="489"/>
    </location>
</feature>
<protein>
    <recommendedName>
        <fullName evidence="10">Intraflagellar transport protein A1</fullName>
    </recommendedName>
</protein>
<name>A0A836GNC9_9TRYP</name>
<dbReference type="AlphaFoldDB" id="A0A836GNC9"/>
<feature type="compositionally biased region" description="Basic and acidic residues" evidence="7">
    <location>
        <begin position="298"/>
        <end position="308"/>
    </location>
</feature>
<evidence type="ECO:0000313" key="8">
    <source>
        <dbReference type="EMBL" id="KAG5477014.1"/>
    </source>
</evidence>
<evidence type="ECO:0008006" key="10">
    <source>
        <dbReference type="Google" id="ProtNLM"/>
    </source>
</evidence>
<keyword evidence="5" id="KW-0969">Cilium</keyword>
<reference evidence="9" key="1">
    <citation type="journal article" date="2021" name="Microbiol. Resour. Announc.">
        <title>LGAAP: Leishmaniinae Genome Assembly and Annotation Pipeline.</title>
        <authorList>
            <person name="Almutairi H."/>
            <person name="Urbaniak M.D."/>
            <person name="Bates M.D."/>
            <person name="Jariyapan N."/>
            <person name="Kwakye-Nuako G."/>
            <person name="Thomaz-Soccol V."/>
            <person name="Al-Salem W.S."/>
            <person name="Dillon R.J."/>
            <person name="Bates P.A."/>
            <person name="Gatherer D."/>
        </authorList>
    </citation>
    <scope>NUCLEOTIDE SEQUENCE [LARGE SCALE GENOMIC DNA]</scope>
</reference>
<dbReference type="GO" id="GO:0030992">
    <property type="term" value="C:intraciliary transport particle B"/>
    <property type="evidence" value="ECO:0007669"/>
    <property type="project" value="TreeGrafter"/>
</dbReference>
<dbReference type="PANTHER" id="PTHR21547">
    <property type="entry name" value="CLUSTERIN ASSOCIATED PROTEIN 1"/>
    <property type="match status" value="1"/>
</dbReference>
<keyword evidence="9" id="KW-1185">Reference proteome</keyword>
<feature type="compositionally biased region" description="Low complexity" evidence="7">
    <location>
        <begin position="462"/>
        <end position="473"/>
    </location>
</feature>
<dbReference type="GO" id="GO:0005815">
    <property type="term" value="C:microtubule organizing center"/>
    <property type="evidence" value="ECO:0007669"/>
    <property type="project" value="TreeGrafter"/>
</dbReference>
<evidence type="ECO:0000256" key="2">
    <source>
        <dbReference type="ARBA" id="ARBA00008340"/>
    </source>
</evidence>
<evidence type="ECO:0000256" key="1">
    <source>
        <dbReference type="ARBA" id="ARBA00004138"/>
    </source>
</evidence>
<dbReference type="GeneID" id="92515331"/>
<proteinExistence type="inferred from homology"/>
<dbReference type="GO" id="GO:0060271">
    <property type="term" value="P:cilium assembly"/>
    <property type="evidence" value="ECO:0007669"/>
    <property type="project" value="TreeGrafter"/>
</dbReference>
<sequence length="489" mass="55064">MSFRELRSFSEAMRLLGYPRLISMESFREPNVELVADCLHWLIIRYEPSAEVTFNIEREHNRVTFFKQVCEIALAKGRIKLNVKKLYQADGHAVQEMLKLAHVLRKAMKATDTEEPDFTALQQMAAQKNVSDAKAVQQLCSELTADGSSLFFLVETELNSRGDRQRILSRATEVGEFERRLRELLTSVAQQVEQYQQSIINLSADESNLEQKIENKKAHLERAQKQYKSAMATNPAFLKEYEHHEKKLQAQFVNYLEQYRNLEFLEHQVAKYNAKEDAMLEEQETKLKVMRERLRKEELKNIRADSSGHRPSGRRGVGDGGSLTSAMSDGEDKGYDYAPRVNGGVRIRNAAEEDSSGDESTSSGDESDSDDSRPRKQSAHMQQEQRRPQNAIGHSRAPLARGGAVSSDEGNHEEDEESFMSQMRRPRVATGARPPAAGGERPRYPTNNTTDSDSSSDDPDSSELSTSTSSGEFSSDDASDYSGSDDSDI</sequence>